<keyword evidence="3" id="KW-1185">Reference proteome</keyword>
<protein>
    <submittedName>
        <fullName evidence="2">Uncharacterized protein</fullName>
    </submittedName>
</protein>
<dbReference type="AlphaFoldDB" id="A0A5B7IQI8"/>
<sequence>MSGDASTRRGVAGPATSEAVVQVIKIPGAGVHVAPGEDRPLRHTFRTPDEVSAPAT</sequence>
<gene>
    <name evidence="2" type="ORF">E2C01_077133</name>
</gene>
<name>A0A5B7IQI8_PORTR</name>
<dbReference type="EMBL" id="VSRR010059841">
    <property type="protein sequence ID" value="MPC82464.1"/>
    <property type="molecule type" value="Genomic_DNA"/>
</dbReference>
<evidence type="ECO:0000256" key="1">
    <source>
        <dbReference type="SAM" id="MobiDB-lite"/>
    </source>
</evidence>
<organism evidence="2 3">
    <name type="scientific">Portunus trituberculatus</name>
    <name type="common">Swimming crab</name>
    <name type="synonym">Neptunus trituberculatus</name>
    <dbReference type="NCBI Taxonomy" id="210409"/>
    <lineage>
        <taxon>Eukaryota</taxon>
        <taxon>Metazoa</taxon>
        <taxon>Ecdysozoa</taxon>
        <taxon>Arthropoda</taxon>
        <taxon>Crustacea</taxon>
        <taxon>Multicrustacea</taxon>
        <taxon>Malacostraca</taxon>
        <taxon>Eumalacostraca</taxon>
        <taxon>Eucarida</taxon>
        <taxon>Decapoda</taxon>
        <taxon>Pleocyemata</taxon>
        <taxon>Brachyura</taxon>
        <taxon>Eubrachyura</taxon>
        <taxon>Portunoidea</taxon>
        <taxon>Portunidae</taxon>
        <taxon>Portuninae</taxon>
        <taxon>Portunus</taxon>
    </lineage>
</organism>
<feature type="region of interest" description="Disordered" evidence="1">
    <location>
        <begin position="31"/>
        <end position="56"/>
    </location>
</feature>
<evidence type="ECO:0000313" key="3">
    <source>
        <dbReference type="Proteomes" id="UP000324222"/>
    </source>
</evidence>
<dbReference type="Proteomes" id="UP000324222">
    <property type="component" value="Unassembled WGS sequence"/>
</dbReference>
<comment type="caution">
    <text evidence="2">The sequence shown here is derived from an EMBL/GenBank/DDBJ whole genome shotgun (WGS) entry which is preliminary data.</text>
</comment>
<proteinExistence type="predicted"/>
<feature type="compositionally biased region" description="Basic and acidic residues" evidence="1">
    <location>
        <begin position="35"/>
        <end position="49"/>
    </location>
</feature>
<accession>A0A5B7IQI8</accession>
<reference evidence="2 3" key="1">
    <citation type="submission" date="2019-05" db="EMBL/GenBank/DDBJ databases">
        <title>Another draft genome of Portunus trituberculatus and its Hox gene families provides insights of decapod evolution.</title>
        <authorList>
            <person name="Jeong J.-H."/>
            <person name="Song I."/>
            <person name="Kim S."/>
            <person name="Choi T."/>
            <person name="Kim D."/>
            <person name="Ryu S."/>
            <person name="Kim W."/>
        </authorList>
    </citation>
    <scope>NUCLEOTIDE SEQUENCE [LARGE SCALE GENOMIC DNA]</scope>
    <source>
        <tissue evidence="2">Muscle</tissue>
    </source>
</reference>
<evidence type="ECO:0000313" key="2">
    <source>
        <dbReference type="EMBL" id="MPC82464.1"/>
    </source>
</evidence>